<feature type="signal peptide" evidence="2">
    <location>
        <begin position="1"/>
        <end position="23"/>
    </location>
</feature>
<feature type="region of interest" description="Disordered" evidence="1">
    <location>
        <begin position="26"/>
        <end position="75"/>
    </location>
</feature>
<dbReference type="EMBL" id="JBHTMK010000021">
    <property type="protein sequence ID" value="MFD1367161.1"/>
    <property type="molecule type" value="Genomic_DNA"/>
</dbReference>
<keyword evidence="2" id="KW-0732">Signal</keyword>
<evidence type="ECO:0000313" key="5">
    <source>
        <dbReference type="Proteomes" id="UP001597183"/>
    </source>
</evidence>
<gene>
    <name evidence="4" type="ORF">ACFQ5G_17545</name>
</gene>
<evidence type="ECO:0000259" key="3">
    <source>
        <dbReference type="Pfam" id="PF03713"/>
    </source>
</evidence>
<protein>
    <submittedName>
        <fullName evidence="4">DUF305 domain-containing protein</fullName>
    </submittedName>
</protein>
<feature type="compositionally biased region" description="Gly residues" evidence="1">
    <location>
        <begin position="26"/>
        <end position="39"/>
    </location>
</feature>
<dbReference type="InterPro" id="IPR005183">
    <property type="entry name" value="DUF305_CopM-like"/>
</dbReference>
<feature type="chain" id="PRO_5045458141" evidence="2">
    <location>
        <begin position="24"/>
        <end position="230"/>
    </location>
</feature>
<name>A0ABW4AA39_9ACTN</name>
<organism evidence="4 5">
    <name type="scientific">Actinoplanes sichuanensis</name>
    <dbReference type="NCBI Taxonomy" id="512349"/>
    <lineage>
        <taxon>Bacteria</taxon>
        <taxon>Bacillati</taxon>
        <taxon>Actinomycetota</taxon>
        <taxon>Actinomycetes</taxon>
        <taxon>Micromonosporales</taxon>
        <taxon>Micromonosporaceae</taxon>
        <taxon>Actinoplanes</taxon>
    </lineage>
</organism>
<dbReference type="InterPro" id="IPR012347">
    <property type="entry name" value="Ferritin-like"/>
</dbReference>
<evidence type="ECO:0000256" key="2">
    <source>
        <dbReference type="SAM" id="SignalP"/>
    </source>
</evidence>
<dbReference type="PANTHER" id="PTHR36933:SF1">
    <property type="entry name" value="SLL0788 PROTEIN"/>
    <property type="match status" value="1"/>
</dbReference>
<feature type="compositionally biased region" description="Low complexity" evidence="1">
    <location>
        <begin position="40"/>
        <end position="62"/>
    </location>
</feature>
<dbReference type="RefSeq" id="WP_317787654.1">
    <property type="nucleotide sequence ID" value="NZ_AP028461.1"/>
</dbReference>
<evidence type="ECO:0000256" key="1">
    <source>
        <dbReference type="SAM" id="MobiDB-lite"/>
    </source>
</evidence>
<dbReference type="PROSITE" id="PS51257">
    <property type="entry name" value="PROKAR_LIPOPROTEIN"/>
    <property type="match status" value="1"/>
</dbReference>
<dbReference type="Pfam" id="PF03713">
    <property type="entry name" value="DUF305"/>
    <property type="match status" value="1"/>
</dbReference>
<feature type="domain" description="DUF305" evidence="3">
    <location>
        <begin position="82"/>
        <end position="230"/>
    </location>
</feature>
<dbReference type="Gene3D" id="1.20.1260.10">
    <property type="match status" value="1"/>
</dbReference>
<evidence type="ECO:0000313" key="4">
    <source>
        <dbReference type="EMBL" id="MFD1367161.1"/>
    </source>
</evidence>
<reference evidence="5" key="1">
    <citation type="journal article" date="2019" name="Int. J. Syst. Evol. Microbiol.">
        <title>The Global Catalogue of Microorganisms (GCM) 10K type strain sequencing project: providing services to taxonomists for standard genome sequencing and annotation.</title>
        <authorList>
            <consortium name="The Broad Institute Genomics Platform"/>
            <consortium name="The Broad Institute Genome Sequencing Center for Infectious Disease"/>
            <person name="Wu L."/>
            <person name="Ma J."/>
        </authorList>
    </citation>
    <scope>NUCLEOTIDE SEQUENCE [LARGE SCALE GENOMIC DNA]</scope>
    <source>
        <strain evidence="5">CCM 7526</strain>
    </source>
</reference>
<accession>A0ABW4AA39</accession>
<proteinExistence type="predicted"/>
<comment type="caution">
    <text evidence="4">The sequence shown here is derived from an EMBL/GenBank/DDBJ whole genome shotgun (WGS) entry which is preliminary data.</text>
</comment>
<dbReference type="PANTHER" id="PTHR36933">
    <property type="entry name" value="SLL0788 PROTEIN"/>
    <property type="match status" value="1"/>
</dbReference>
<keyword evidence="5" id="KW-1185">Reference proteome</keyword>
<sequence length="230" mass="23089">MIRTMLRRALPVGALVLTLAVAACSGGGHSSGHPGGGSTASGHADAGSTASGHADAGSTASGHAGGGSTASPSPGAVFNDADAAFAEHMSVHHQQAVVMSALATERASDPRVKKLAAEIEAAQAPEIATMAAWLSDWGREPAATGDGHGNVTGHESMPGMMSAADMAKLVESTGEAFDNRFLTMMIAHHEGAVTMARDQIANGANPEAKALAAKIVTDQQAEIATMKAML</sequence>
<dbReference type="Proteomes" id="UP001597183">
    <property type="component" value="Unassembled WGS sequence"/>
</dbReference>